<name>A0A3P3ZPL4_9ZZZZ</name>
<evidence type="ECO:0000256" key="3">
    <source>
        <dbReference type="ARBA" id="ARBA00013169"/>
    </source>
</evidence>
<evidence type="ECO:0000256" key="9">
    <source>
        <dbReference type="ARBA" id="ARBA00023146"/>
    </source>
</evidence>
<evidence type="ECO:0000256" key="2">
    <source>
        <dbReference type="ARBA" id="ARBA00011245"/>
    </source>
</evidence>
<feature type="domain" description="Aminoacyl-tRNA synthetase class Ia" evidence="13">
    <location>
        <begin position="16"/>
        <end position="599"/>
    </location>
</feature>
<dbReference type="CDD" id="cd00817">
    <property type="entry name" value="ValRS_core"/>
    <property type="match status" value="1"/>
</dbReference>
<dbReference type="InterPro" id="IPR009008">
    <property type="entry name" value="Val/Leu/Ile-tRNA-synth_edit"/>
</dbReference>
<dbReference type="InterPro" id="IPR019499">
    <property type="entry name" value="Val-tRNA_synth_tRNA-bd"/>
</dbReference>
<feature type="domain" description="Valyl-tRNA synthetase tRNA-binding arm" evidence="15">
    <location>
        <begin position="837"/>
        <end position="901"/>
    </location>
</feature>
<keyword evidence="12" id="KW-0175">Coiled coil</keyword>
<dbReference type="Gene3D" id="1.10.287.380">
    <property type="entry name" value="Valyl-tRNA synthetase, C-terminal domain"/>
    <property type="match status" value="1"/>
</dbReference>
<dbReference type="FunFam" id="3.40.50.620:FF:000032">
    <property type="entry name" value="Valine--tRNA ligase"/>
    <property type="match status" value="1"/>
</dbReference>
<dbReference type="InterPro" id="IPR010978">
    <property type="entry name" value="tRNA-bd_arm"/>
</dbReference>
<keyword evidence="9 16" id="KW-0030">Aminoacyl-tRNA synthetase</keyword>
<feature type="coiled-coil region" evidence="12">
    <location>
        <begin position="877"/>
        <end position="904"/>
    </location>
</feature>
<dbReference type="InterPro" id="IPR001412">
    <property type="entry name" value="aa-tRNA-synth_I_CS"/>
</dbReference>
<dbReference type="EMBL" id="UOYP01000308">
    <property type="protein sequence ID" value="VAY88715.1"/>
    <property type="molecule type" value="Genomic_DNA"/>
</dbReference>
<keyword evidence="8" id="KW-0648">Protein biosynthesis</keyword>
<proteinExistence type="inferred from homology"/>
<dbReference type="Pfam" id="PF10458">
    <property type="entry name" value="Val_tRNA-synt_C"/>
    <property type="match status" value="1"/>
</dbReference>
<reference evidence="16" key="1">
    <citation type="submission" date="2018-10" db="EMBL/GenBank/DDBJ databases">
        <authorList>
            <person name="Plewniak F."/>
        </authorList>
    </citation>
    <scope>NUCLEOTIDE SEQUENCE</scope>
</reference>
<comment type="subunit">
    <text evidence="2">Monomer.</text>
</comment>
<dbReference type="GO" id="GO:0004832">
    <property type="term" value="F:valine-tRNA ligase activity"/>
    <property type="evidence" value="ECO:0007669"/>
    <property type="project" value="UniProtKB-EC"/>
</dbReference>
<dbReference type="Gene3D" id="1.10.730.10">
    <property type="entry name" value="Isoleucyl-tRNA Synthetase, Domain 1"/>
    <property type="match status" value="1"/>
</dbReference>
<dbReference type="InterPro" id="IPR002300">
    <property type="entry name" value="aa-tRNA-synth_Ia"/>
</dbReference>
<comment type="catalytic activity">
    <reaction evidence="11">
        <text>tRNA(Val) + L-valine + ATP = L-valyl-tRNA(Val) + AMP + diphosphate</text>
        <dbReference type="Rhea" id="RHEA:10704"/>
        <dbReference type="Rhea" id="RHEA-COMP:9672"/>
        <dbReference type="Rhea" id="RHEA-COMP:9708"/>
        <dbReference type="ChEBI" id="CHEBI:30616"/>
        <dbReference type="ChEBI" id="CHEBI:33019"/>
        <dbReference type="ChEBI" id="CHEBI:57762"/>
        <dbReference type="ChEBI" id="CHEBI:78442"/>
        <dbReference type="ChEBI" id="CHEBI:78537"/>
        <dbReference type="ChEBI" id="CHEBI:456215"/>
        <dbReference type="EC" id="6.1.1.9"/>
    </reaction>
</comment>
<accession>A0A3P3ZPL4</accession>
<dbReference type="InterPro" id="IPR014729">
    <property type="entry name" value="Rossmann-like_a/b/a_fold"/>
</dbReference>
<evidence type="ECO:0000259" key="15">
    <source>
        <dbReference type="Pfam" id="PF10458"/>
    </source>
</evidence>
<dbReference type="PROSITE" id="PS00178">
    <property type="entry name" value="AA_TRNA_LIGASE_I"/>
    <property type="match status" value="1"/>
</dbReference>
<evidence type="ECO:0000256" key="5">
    <source>
        <dbReference type="ARBA" id="ARBA00022598"/>
    </source>
</evidence>
<dbReference type="InterPro" id="IPR002303">
    <property type="entry name" value="Valyl-tRNA_ligase"/>
</dbReference>
<sequence>MSLAKIFDPQAIEAHWYPVWEARGDFKPSLDPQTPAYCILLPPPNVTGTLHMGHAFQHTLMDALIRYHRMKGENVLWQAGTDHAGIATQMLVERQLEAKGEGRATLGREAFLERVWQWKEQSGSTITRQMRRLGSSCDWTRERFTLDEDLSQAVTQVFVRLYREGLIYRGQRLVNWDPHLQTAVSDLEVEAHEESGHLWHIRYPRVDGQGYLVVATTRPETLLGDVAVAVHPADERYCNLIGHALHLPLTDRTIPVIADESVDPAFGTGCVKITPAHDFNDYQMGKRHGLTPINIFTPDAHLNDQVPPEYRGLERFRARQRLIDDLAARNLLAEVKPHTLMIPRGDRSGAVIEPMLSDQWFLDTERMGQEALRVVHEGQIRFVPGNWIHTYEHWLGNLQHWCISRQLWWGHRIPAWYDDAGQVYVAENQQEAERQAGKPLRQDDDVLDTWFSSALWPFSTLGWPTDTPELHQFLPSSVLVTGFDIIFFWVARMVMMTTHFTGQVPFREVFVTGLVRDAQGHKMSKSRGNVLDPLDLIDGIDLESLVTKRTAHLMDPRQAEKIEKATRAEFPQGIPAFGTDALRFTFASLATHGRDIKIDLQRCDGYRNFCNKLWNATRFVLMQETPEGLAQSPTVADRWIGQRLDATIRAVHEHFAQYRFDLVARTLYEFIWEDFCDWYVELAKTQLANPDTAVTTHATLRSILETALRLTHPLMPFITEELWQQVAPLDAMGSSIALQPFPQPALVPDPAANEAMERLKAWVNGCRTLRGEMNISPAERLPLKVAGATQALLGMEHYLMHLARLTGVDTSATPLLSVEAPVVTVDHLQMQLQVQVDVPAEIERLTKQRDKTRIEVERCCAKLDNPGFVDRAPATVVTQERERLARFRQSLAEVEVQLARLTTL</sequence>
<comment type="subcellular location">
    <subcellularLocation>
        <location evidence="1">Cytoplasm</location>
    </subcellularLocation>
</comment>
<gene>
    <name evidence="16" type="primary">valS</name>
    <name evidence="16" type="ORF">CARN8_3760004</name>
</gene>
<protein>
    <recommendedName>
        <fullName evidence="3">valine--tRNA ligase</fullName>
        <ecNumber evidence="3">6.1.1.9</ecNumber>
    </recommendedName>
    <alternativeName>
        <fullName evidence="10">Valyl-tRNA synthetase</fullName>
    </alternativeName>
</protein>
<dbReference type="GO" id="GO:0005524">
    <property type="term" value="F:ATP binding"/>
    <property type="evidence" value="ECO:0007669"/>
    <property type="project" value="UniProtKB-KW"/>
</dbReference>
<dbReference type="NCBIfam" id="TIGR00422">
    <property type="entry name" value="valS"/>
    <property type="match status" value="1"/>
</dbReference>
<dbReference type="FunFam" id="1.10.287.380:FF:000001">
    <property type="entry name" value="Valine--tRNA ligase"/>
    <property type="match status" value="1"/>
</dbReference>
<keyword evidence="4" id="KW-0963">Cytoplasm</keyword>
<evidence type="ECO:0000259" key="13">
    <source>
        <dbReference type="Pfam" id="PF00133"/>
    </source>
</evidence>
<dbReference type="Gene3D" id="3.40.50.620">
    <property type="entry name" value="HUPs"/>
    <property type="match status" value="2"/>
</dbReference>
<dbReference type="GO" id="GO:0002161">
    <property type="term" value="F:aminoacyl-tRNA deacylase activity"/>
    <property type="evidence" value="ECO:0007669"/>
    <property type="project" value="InterPro"/>
</dbReference>
<evidence type="ECO:0000256" key="6">
    <source>
        <dbReference type="ARBA" id="ARBA00022741"/>
    </source>
</evidence>
<evidence type="ECO:0000256" key="12">
    <source>
        <dbReference type="SAM" id="Coils"/>
    </source>
</evidence>
<dbReference type="EC" id="6.1.1.9" evidence="3"/>
<dbReference type="HAMAP" id="MF_02004">
    <property type="entry name" value="Val_tRNA_synth_type1"/>
    <property type="match status" value="1"/>
</dbReference>
<dbReference type="SUPFAM" id="SSF46589">
    <property type="entry name" value="tRNA-binding arm"/>
    <property type="match status" value="1"/>
</dbReference>
<evidence type="ECO:0000259" key="14">
    <source>
        <dbReference type="Pfam" id="PF08264"/>
    </source>
</evidence>
<dbReference type="NCBIfam" id="NF004349">
    <property type="entry name" value="PRK05729.1"/>
    <property type="match status" value="1"/>
</dbReference>
<evidence type="ECO:0000256" key="1">
    <source>
        <dbReference type="ARBA" id="ARBA00004496"/>
    </source>
</evidence>
<keyword evidence="5 16" id="KW-0436">Ligase</keyword>
<dbReference type="SUPFAM" id="SSF47323">
    <property type="entry name" value="Anticodon-binding domain of a subclass of class I aminoacyl-tRNA synthetases"/>
    <property type="match status" value="1"/>
</dbReference>
<dbReference type="PRINTS" id="PR00986">
    <property type="entry name" value="TRNASYNTHVAL"/>
</dbReference>
<dbReference type="CDD" id="cd07962">
    <property type="entry name" value="Anticodon_Ia_Val"/>
    <property type="match status" value="1"/>
</dbReference>
<feature type="domain" description="Methionyl/Valyl/Leucyl/Isoleucyl-tRNA synthetase anticodon-binding" evidence="14">
    <location>
        <begin position="637"/>
        <end position="782"/>
    </location>
</feature>
<dbReference type="SUPFAM" id="SSF52374">
    <property type="entry name" value="Nucleotidylyl transferase"/>
    <property type="match status" value="1"/>
</dbReference>
<evidence type="ECO:0000256" key="8">
    <source>
        <dbReference type="ARBA" id="ARBA00022917"/>
    </source>
</evidence>
<dbReference type="GO" id="GO:0006438">
    <property type="term" value="P:valyl-tRNA aminoacylation"/>
    <property type="evidence" value="ECO:0007669"/>
    <property type="project" value="InterPro"/>
</dbReference>
<dbReference type="Gene3D" id="3.90.740.10">
    <property type="entry name" value="Valyl/Leucyl/Isoleucyl-tRNA synthetase, editing domain"/>
    <property type="match status" value="1"/>
</dbReference>
<dbReference type="PANTHER" id="PTHR11946:SF93">
    <property type="entry name" value="VALINE--TRNA LIGASE, CHLOROPLASTIC_MITOCHONDRIAL 2"/>
    <property type="match status" value="1"/>
</dbReference>
<keyword evidence="7" id="KW-0067">ATP-binding</keyword>
<dbReference type="PANTHER" id="PTHR11946">
    <property type="entry name" value="VALYL-TRNA SYNTHETASES"/>
    <property type="match status" value="1"/>
</dbReference>
<dbReference type="InterPro" id="IPR009080">
    <property type="entry name" value="tRNAsynth_Ia_anticodon-bd"/>
</dbReference>
<dbReference type="Pfam" id="PF00133">
    <property type="entry name" value="tRNA-synt_1"/>
    <property type="match status" value="1"/>
</dbReference>
<dbReference type="Pfam" id="PF08264">
    <property type="entry name" value="Anticodon_1"/>
    <property type="match status" value="1"/>
</dbReference>
<dbReference type="InterPro" id="IPR037118">
    <property type="entry name" value="Val-tRNA_synth_C_sf"/>
</dbReference>
<dbReference type="SUPFAM" id="SSF50677">
    <property type="entry name" value="ValRS/IleRS/LeuRS editing domain"/>
    <property type="match status" value="1"/>
</dbReference>
<dbReference type="InterPro" id="IPR013155">
    <property type="entry name" value="M/V/L/I-tRNA-synth_anticd-bd"/>
</dbReference>
<dbReference type="GO" id="GO:0005829">
    <property type="term" value="C:cytosol"/>
    <property type="evidence" value="ECO:0007669"/>
    <property type="project" value="TreeGrafter"/>
</dbReference>
<evidence type="ECO:0000313" key="16">
    <source>
        <dbReference type="EMBL" id="VAY88715.1"/>
    </source>
</evidence>
<evidence type="ECO:0000256" key="11">
    <source>
        <dbReference type="ARBA" id="ARBA00047552"/>
    </source>
</evidence>
<dbReference type="FunFam" id="3.40.50.620:FF:000078">
    <property type="entry name" value="Valine--tRNA ligase, mitochondrial"/>
    <property type="match status" value="1"/>
</dbReference>
<dbReference type="InterPro" id="IPR033705">
    <property type="entry name" value="Anticodon_Ia_Val"/>
</dbReference>
<organism evidence="16">
    <name type="scientific">mine drainage metagenome</name>
    <dbReference type="NCBI Taxonomy" id="410659"/>
    <lineage>
        <taxon>unclassified sequences</taxon>
        <taxon>metagenomes</taxon>
        <taxon>ecological metagenomes</taxon>
    </lineage>
</organism>
<dbReference type="AlphaFoldDB" id="A0A3P3ZPL4"/>
<evidence type="ECO:0000256" key="4">
    <source>
        <dbReference type="ARBA" id="ARBA00022490"/>
    </source>
</evidence>
<evidence type="ECO:0000256" key="7">
    <source>
        <dbReference type="ARBA" id="ARBA00022840"/>
    </source>
</evidence>
<keyword evidence="6" id="KW-0547">Nucleotide-binding</keyword>
<evidence type="ECO:0000256" key="10">
    <source>
        <dbReference type="ARBA" id="ARBA00029936"/>
    </source>
</evidence>